<evidence type="ECO:0000313" key="2">
    <source>
        <dbReference type="Proteomes" id="UP000278627"/>
    </source>
</evidence>
<evidence type="ECO:0000313" key="1">
    <source>
        <dbReference type="EMBL" id="VDN86234.1"/>
    </source>
</evidence>
<dbReference type="WBParaSite" id="BPAG_0000508501-mRNA-1">
    <property type="protein sequence ID" value="BPAG_0000508501-mRNA-1"/>
    <property type="gene ID" value="BPAG_0000508501"/>
</dbReference>
<keyword evidence="2" id="KW-1185">Reference proteome</keyword>
<accession>A0A0N4TA48</accession>
<sequence>MHCEDSMHTSHPACKLVVSSRRYVGELPLGRSELSMEVSVRRLDGASLSSPYPLPMQMVDVLTRKFETLLLHFSADICMLPLLLLLL</sequence>
<evidence type="ECO:0000313" key="3">
    <source>
        <dbReference type="WBParaSite" id="BPAG_0000508501-mRNA-1"/>
    </source>
</evidence>
<dbReference type="EMBL" id="UZAD01003103">
    <property type="protein sequence ID" value="VDN86234.1"/>
    <property type="molecule type" value="Genomic_DNA"/>
</dbReference>
<gene>
    <name evidence="1" type="ORF">BPAG_LOCUS5048</name>
</gene>
<dbReference type="AlphaFoldDB" id="A0A0N4TA48"/>
<proteinExistence type="predicted"/>
<dbReference type="Proteomes" id="UP000278627">
    <property type="component" value="Unassembled WGS sequence"/>
</dbReference>
<organism evidence="3">
    <name type="scientific">Brugia pahangi</name>
    <name type="common">Filarial nematode worm</name>
    <dbReference type="NCBI Taxonomy" id="6280"/>
    <lineage>
        <taxon>Eukaryota</taxon>
        <taxon>Metazoa</taxon>
        <taxon>Ecdysozoa</taxon>
        <taxon>Nematoda</taxon>
        <taxon>Chromadorea</taxon>
        <taxon>Rhabditida</taxon>
        <taxon>Spirurina</taxon>
        <taxon>Spiruromorpha</taxon>
        <taxon>Filarioidea</taxon>
        <taxon>Onchocercidae</taxon>
        <taxon>Brugia</taxon>
    </lineage>
</organism>
<reference evidence="1 2" key="2">
    <citation type="submission" date="2018-11" db="EMBL/GenBank/DDBJ databases">
        <authorList>
            <consortium name="Pathogen Informatics"/>
        </authorList>
    </citation>
    <scope>NUCLEOTIDE SEQUENCE [LARGE SCALE GENOMIC DNA]</scope>
</reference>
<name>A0A0N4TA48_BRUPA</name>
<reference evidence="3" key="1">
    <citation type="submission" date="2017-02" db="UniProtKB">
        <authorList>
            <consortium name="WormBaseParasite"/>
        </authorList>
    </citation>
    <scope>IDENTIFICATION</scope>
</reference>
<protein>
    <submittedName>
        <fullName evidence="1 3">Uncharacterized protein</fullName>
    </submittedName>
</protein>